<dbReference type="SMART" id="SM00406">
    <property type="entry name" value="IGv"/>
    <property type="match status" value="1"/>
</dbReference>
<organism evidence="5 6">
    <name type="scientific">Cnephaeus nilssonii</name>
    <name type="common">Northern bat</name>
    <name type="synonym">Eptesicus nilssonii</name>
    <dbReference type="NCBI Taxonomy" id="3371016"/>
    <lineage>
        <taxon>Eukaryota</taxon>
        <taxon>Metazoa</taxon>
        <taxon>Chordata</taxon>
        <taxon>Craniata</taxon>
        <taxon>Vertebrata</taxon>
        <taxon>Euteleostomi</taxon>
        <taxon>Mammalia</taxon>
        <taxon>Eutheria</taxon>
        <taxon>Laurasiatheria</taxon>
        <taxon>Chiroptera</taxon>
        <taxon>Yangochiroptera</taxon>
        <taxon>Vespertilionidae</taxon>
        <taxon>Cnephaeus</taxon>
    </lineage>
</organism>
<dbReference type="SUPFAM" id="SSF48726">
    <property type="entry name" value="Immunoglobulin"/>
    <property type="match status" value="1"/>
</dbReference>
<evidence type="ECO:0000313" key="6">
    <source>
        <dbReference type="Proteomes" id="UP001177744"/>
    </source>
</evidence>
<dbReference type="InterPro" id="IPR050199">
    <property type="entry name" value="IgHV"/>
</dbReference>
<dbReference type="GO" id="GO:0019814">
    <property type="term" value="C:immunoglobulin complex"/>
    <property type="evidence" value="ECO:0007669"/>
    <property type="project" value="UniProtKB-KW"/>
</dbReference>
<feature type="domain" description="Immunoglobulin V-set" evidence="4">
    <location>
        <begin position="116"/>
        <end position="195"/>
    </location>
</feature>
<dbReference type="Pfam" id="PF07686">
    <property type="entry name" value="V-set"/>
    <property type="match status" value="1"/>
</dbReference>
<keyword evidence="6" id="KW-1185">Reference proteome</keyword>
<evidence type="ECO:0000256" key="1">
    <source>
        <dbReference type="ARBA" id="ARBA00022859"/>
    </source>
</evidence>
<gene>
    <name evidence="5" type="ORF">QTO34_012593</name>
</gene>
<dbReference type="EMBL" id="JAULJE010000024">
    <property type="protein sequence ID" value="KAK1328170.1"/>
    <property type="molecule type" value="Genomic_DNA"/>
</dbReference>
<dbReference type="InterPro" id="IPR013783">
    <property type="entry name" value="Ig-like_fold"/>
</dbReference>
<dbReference type="Gene3D" id="2.60.40.10">
    <property type="entry name" value="Immunoglobulins"/>
    <property type="match status" value="1"/>
</dbReference>
<dbReference type="GO" id="GO:0005576">
    <property type="term" value="C:extracellular region"/>
    <property type="evidence" value="ECO:0007669"/>
    <property type="project" value="UniProtKB-ARBA"/>
</dbReference>
<protein>
    <recommendedName>
        <fullName evidence="4">Immunoglobulin V-set domain-containing protein</fullName>
    </recommendedName>
</protein>
<evidence type="ECO:0000313" key="5">
    <source>
        <dbReference type="EMBL" id="KAK1328170.1"/>
    </source>
</evidence>
<evidence type="ECO:0000256" key="3">
    <source>
        <dbReference type="ARBA" id="ARBA00043265"/>
    </source>
</evidence>
<dbReference type="AlphaFoldDB" id="A0AA40LCZ4"/>
<dbReference type="InterPro" id="IPR036179">
    <property type="entry name" value="Ig-like_dom_sf"/>
</dbReference>
<dbReference type="GO" id="GO:0002250">
    <property type="term" value="P:adaptive immune response"/>
    <property type="evidence" value="ECO:0007669"/>
    <property type="project" value="UniProtKB-KW"/>
</dbReference>
<evidence type="ECO:0000259" key="4">
    <source>
        <dbReference type="SMART" id="SM00406"/>
    </source>
</evidence>
<proteinExistence type="predicted"/>
<name>A0AA40LCZ4_CNENI</name>
<sequence>MHCSPDLWVSYLVPLGLTALVTVEPPATWGPTQRLLSPPTLDPLALGSHSGLILSSDHFVGEIVSDGTSRLLNLILLHFHYFLALSPAGGGPSGEGRGPDVSSVRCSWWSLEEAWCSLGGGVSETLLSYYMNWVRQNPDKGLEWICAITANGESTYYSDSVKGHFTISRDNTKNTIYLQMNSLRSEDTAVYCCATDTEHWFRVLLWISAGGGEVFAHRRGFCGFSVPPAGHKGASLLSLSCSCAKPERGMNLNLSASNIKNRVWERTKMVW</sequence>
<accession>A0AA40LCZ4</accession>
<keyword evidence="3" id="KW-1280">Immunoglobulin</keyword>
<comment type="caution">
    <text evidence="5">The sequence shown here is derived from an EMBL/GenBank/DDBJ whole genome shotgun (WGS) entry which is preliminary data.</text>
</comment>
<dbReference type="PANTHER" id="PTHR23266">
    <property type="entry name" value="IMMUNOGLOBULIN HEAVY CHAIN"/>
    <property type="match status" value="1"/>
</dbReference>
<keyword evidence="1" id="KW-0391">Immunity</keyword>
<evidence type="ECO:0000256" key="2">
    <source>
        <dbReference type="ARBA" id="ARBA00023130"/>
    </source>
</evidence>
<reference evidence="5" key="1">
    <citation type="submission" date="2023-06" db="EMBL/GenBank/DDBJ databases">
        <title>Reference genome for the Northern bat (Eptesicus nilssonii), a most northern bat species.</title>
        <authorList>
            <person name="Laine V.N."/>
            <person name="Pulliainen A.T."/>
            <person name="Lilley T.M."/>
        </authorList>
    </citation>
    <scope>NUCLEOTIDE SEQUENCE</scope>
    <source>
        <strain evidence="5">BLF_Eptnil</strain>
        <tissue evidence="5">Kidney</tissue>
    </source>
</reference>
<dbReference type="InterPro" id="IPR013106">
    <property type="entry name" value="Ig_V-set"/>
</dbReference>
<keyword evidence="2" id="KW-1064">Adaptive immunity</keyword>
<dbReference type="Proteomes" id="UP001177744">
    <property type="component" value="Unassembled WGS sequence"/>
</dbReference>